<dbReference type="GO" id="GO:0032259">
    <property type="term" value="P:methylation"/>
    <property type="evidence" value="ECO:0007669"/>
    <property type="project" value="UniProtKB-KW"/>
</dbReference>
<dbReference type="Gene3D" id="3.40.1280.10">
    <property type="match status" value="1"/>
</dbReference>
<dbReference type="SUPFAM" id="SSF75217">
    <property type="entry name" value="alpha/beta knot"/>
    <property type="match status" value="1"/>
</dbReference>
<gene>
    <name evidence="4" type="ORF">DFQ07_0385</name>
</gene>
<dbReference type="PANTHER" id="PTHR46429">
    <property type="entry name" value="23S RRNA (GUANOSINE-2'-O-)-METHYLTRANSFERASE RLMB"/>
    <property type="match status" value="1"/>
</dbReference>
<dbReference type="EMBL" id="SNYH01000001">
    <property type="protein sequence ID" value="TDQ30050.1"/>
    <property type="molecule type" value="Genomic_DNA"/>
</dbReference>
<dbReference type="InterPro" id="IPR004441">
    <property type="entry name" value="rRNA_MeTrfase_TrmH"/>
</dbReference>
<dbReference type="Proteomes" id="UP000295390">
    <property type="component" value="Unassembled WGS sequence"/>
</dbReference>
<evidence type="ECO:0000313" key="4">
    <source>
        <dbReference type="EMBL" id="TDQ30050.1"/>
    </source>
</evidence>
<dbReference type="NCBIfam" id="TIGR00186">
    <property type="entry name" value="rRNA_methyl_3"/>
    <property type="match status" value="1"/>
</dbReference>
<proteinExistence type="predicted"/>
<keyword evidence="2 4" id="KW-0808">Transferase</keyword>
<evidence type="ECO:0000313" key="5">
    <source>
        <dbReference type="Proteomes" id="UP000295390"/>
    </source>
</evidence>
<dbReference type="InterPro" id="IPR029028">
    <property type="entry name" value="Alpha/beta_knot_MTases"/>
</dbReference>
<evidence type="ECO:0000256" key="2">
    <source>
        <dbReference type="ARBA" id="ARBA00022679"/>
    </source>
</evidence>
<dbReference type="GO" id="GO:0003723">
    <property type="term" value="F:RNA binding"/>
    <property type="evidence" value="ECO:0007669"/>
    <property type="project" value="InterPro"/>
</dbReference>
<name>A0A4R6TLY0_9FLAO</name>
<organism evidence="4 5">
    <name type="scientific">Tenacibaculum caenipelagi</name>
    <dbReference type="NCBI Taxonomy" id="1325435"/>
    <lineage>
        <taxon>Bacteria</taxon>
        <taxon>Pseudomonadati</taxon>
        <taxon>Bacteroidota</taxon>
        <taxon>Flavobacteriia</taxon>
        <taxon>Flavobacteriales</taxon>
        <taxon>Flavobacteriaceae</taxon>
        <taxon>Tenacibaculum</taxon>
    </lineage>
</organism>
<reference evidence="4 5" key="1">
    <citation type="submission" date="2019-03" db="EMBL/GenBank/DDBJ databases">
        <title>Genomic Encyclopedia of Type Strains, Phase III (KMG-III): the genomes of soil and plant-associated and newly described type strains.</title>
        <authorList>
            <person name="Whitman W."/>
        </authorList>
    </citation>
    <scope>NUCLEOTIDE SEQUENCE [LARGE SCALE GENOMIC DNA]</scope>
    <source>
        <strain evidence="4 5">CECT 8283</strain>
    </source>
</reference>
<evidence type="ECO:0000256" key="1">
    <source>
        <dbReference type="ARBA" id="ARBA00022603"/>
    </source>
</evidence>
<dbReference type="SUPFAM" id="SSF55315">
    <property type="entry name" value="L30e-like"/>
    <property type="match status" value="1"/>
</dbReference>
<comment type="caution">
    <text evidence="4">The sequence shown here is derived from an EMBL/GenBank/DDBJ whole genome shotgun (WGS) entry which is preliminary data.</text>
</comment>
<dbReference type="Gene3D" id="3.30.1330.30">
    <property type="match status" value="1"/>
</dbReference>
<protein>
    <submittedName>
        <fullName evidence="4">23S rRNA (Guanosine2251-2'-O)-methyltransferase</fullName>
    </submittedName>
</protein>
<keyword evidence="1 4" id="KW-0489">Methyltransferase</keyword>
<dbReference type="CDD" id="cd18103">
    <property type="entry name" value="SpoU-like_RlmB"/>
    <property type="match status" value="1"/>
</dbReference>
<dbReference type="AlphaFoldDB" id="A0A4R6TLY0"/>
<feature type="domain" description="RNA 2-O ribose methyltransferase substrate binding" evidence="3">
    <location>
        <begin position="40"/>
        <end position="115"/>
    </location>
</feature>
<dbReference type="InterPro" id="IPR001537">
    <property type="entry name" value="SpoU_MeTrfase"/>
</dbReference>
<dbReference type="SMART" id="SM00967">
    <property type="entry name" value="SpoU_sub_bind"/>
    <property type="match status" value="1"/>
</dbReference>
<dbReference type="GO" id="GO:0005829">
    <property type="term" value="C:cytosol"/>
    <property type="evidence" value="ECO:0007669"/>
    <property type="project" value="TreeGrafter"/>
</dbReference>
<dbReference type="GO" id="GO:0006396">
    <property type="term" value="P:RNA processing"/>
    <property type="evidence" value="ECO:0007669"/>
    <property type="project" value="InterPro"/>
</dbReference>
<dbReference type="Pfam" id="PF08032">
    <property type="entry name" value="SpoU_sub_bind"/>
    <property type="match status" value="1"/>
</dbReference>
<dbReference type="GO" id="GO:0008173">
    <property type="term" value="F:RNA methyltransferase activity"/>
    <property type="evidence" value="ECO:0007669"/>
    <property type="project" value="InterPro"/>
</dbReference>
<dbReference type="InterPro" id="IPR013123">
    <property type="entry name" value="SpoU_subst-bd"/>
</dbReference>
<dbReference type="InterPro" id="IPR029064">
    <property type="entry name" value="Ribosomal_eL30-like_sf"/>
</dbReference>
<keyword evidence="5" id="KW-1185">Reference proteome</keyword>
<dbReference type="PANTHER" id="PTHR46429:SF1">
    <property type="entry name" value="23S RRNA (GUANOSINE-2'-O-)-METHYLTRANSFERASE RLMB"/>
    <property type="match status" value="1"/>
</dbReference>
<evidence type="ECO:0000259" key="3">
    <source>
        <dbReference type="SMART" id="SM00967"/>
    </source>
</evidence>
<sequence>MIKNKLIQKLDCINIKTISNEVVFLYHKMNYICSMEQNTNIFGIRAIIEAIESGASINKVYLQKGLRGDLFFQLDKLLKKNKISTSVVPTEKLDRLSKHNNHQGAVAKISPIEFHDLETLLESTLESDKTPLFLLLDQVSDVRNFGAIIRTAECTGVNGIIIQKSGSAPVNAETIKTSAGAAFKVPICKVDHIKDAIFQLKAADIKLVAATEKTEDSVFNVNFNQPIAIVMGSEHKGVSTSVLKLVDYKAKLPLLGEIESLNVSVACGAFLYESVRQRL</sequence>
<dbReference type="Pfam" id="PF00588">
    <property type="entry name" value="SpoU_methylase"/>
    <property type="match status" value="1"/>
</dbReference>
<accession>A0A4R6TLY0</accession>
<dbReference type="InterPro" id="IPR029026">
    <property type="entry name" value="tRNA_m1G_MTases_N"/>
</dbReference>